<dbReference type="RefSeq" id="WP_207847414.1">
    <property type="nucleotide sequence ID" value="NZ_JAFVMH010000013.1"/>
</dbReference>
<gene>
    <name evidence="2" type="ORF">J2D77_15810</name>
</gene>
<name>A0A939HLG7_9PROT</name>
<proteinExistence type="predicted"/>
<evidence type="ECO:0000313" key="3">
    <source>
        <dbReference type="Proteomes" id="UP000664073"/>
    </source>
</evidence>
<feature type="region of interest" description="Disordered" evidence="1">
    <location>
        <begin position="80"/>
        <end position="107"/>
    </location>
</feature>
<dbReference type="EMBL" id="JAFVMH010000013">
    <property type="protein sequence ID" value="MBO1326615.1"/>
    <property type="molecule type" value="Genomic_DNA"/>
</dbReference>
<dbReference type="SUPFAM" id="SSF64288">
    <property type="entry name" value="Chorismate lyase-like"/>
    <property type="match status" value="1"/>
</dbReference>
<reference evidence="2" key="1">
    <citation type="submission" date="2021-03" db="EMBL/GenBank/DDBJ databases">
        <title>The complete genome sequence of Acetobacter sp. TBRC 12339.</title>
        <authorList>
            <person name="Charoenyingcharoen P."/>
            <person name="Yukphan P."/>
        </authorList>
    </citation>
    <scope>NUCLEOTIDE SEQUENCE</scope>
    <source>
        <strain evidence="2">TBRC 12339</strain>
    </source>
</reference>
<keyword evidence="3" id="KW-1185">Reference proteome</keyword>
<comment type="caution">
    <text evidence="2">The sequence shown here is derived from an EMBL/GenBank/DDBJ whole genome shotgun (WGS) entry which is preliminary data.</text>
</comment>
<evidence type="ECO:0000313" key="2">
    <source>
        <dbReference type="EMBL" id="MBO1326615.1"/>
    </source>
</evidence>
<dbReference type="Proteomes" id="UP000664073">
    <property type="component" value="Unassembled WGS sequence"/>
</dbReference>
<organism evidence="2 3">
    <name type="scientific">Acetobacter garciniae</name>
    <dbReference type="NCBI Taxonomy" id="2817435"/>
    <lineage>
        <taxon>Bacteria</taxon>
        <taxon>Pseudomonadati</taxon>
        <taxon>Pseudomonadota</taxon>
        <taxon>Alphaproteobacteria</taxon>
        <taxon>Acetobacterales</taxon>
        <taxon>Acetobacteraceae</taxon>
        <taxon>Acetobacter</taxon>
    </lineage>
</organism>
<dbReference type="AlphaFoldDB" id="A0A939HLG7"/>
<accession>A0A939HLG7</accession>
<dbReference type="InterPro" id="IPR028978">
    <property type="entry name" value="Chorismate_lyase_/UTRA_dom_sf"/>
</dbReference>
<sequence length="237" mass="26273">MSPVCTPPSPVSTWQDTPLHRLMLTALINQFENRLLSSNSATLTIEQWLLDNGLRASLPLRAERYETPPRPCPAPYLAALGLDGSNANPPAQMQPDPGDGHQGYSPASTLRHRTIRLAADGRVFSQAENWYRPDLLSEVMRHQLDTTDIPFGHIVRPLAFSRQLLLREGLWSPLPDGWQHGAFPPETGQALDLPPYLFRHVAVLRTGGGVPFSVVVETYTPETMRFAPPVLPACAMR</sequence>
<protein>
    <submittedName>
        <fullName evidence="2">Uncharacterized protein</fullName>
    </submittedName>
</protein>
<dbReference type="Gene3D" id="3.40.1410.10">
    <property type="entry name" value="Chorismate lyase-like"/>
    <property type="match status" value="1"/>
</dbReference>
<evidence type="ECO:0000256" key="1">
    <source>
        <dbReference type="SAM" id="MobiDB-lite"/>
    </source>
</evidence>